<gene>
    <name evidence="1" type="ORF">EPJ69_02600</name>
</gene>
<accession>A0A5C8EC29</accession>
<protein>
    <submittedName>
        <fullName evidence="1">Uncharacterized protein</fullName>
    </submittedName>
</protein>
<sequence length="82" mass="9649">MRNFDDIIEATREDLKESEALILRLNKKPLSEEDINHYARVFGFDTDEYTKEEKYLLAVNRYCYWHYATSGAKAGMLPQTPN</sequence>
<proteinExistence type="predicted"/>
<evidence type="ECO:0000313" key="1">
    <source>
        <dbReference type="EMBL" id="TXJ34212.1"/>
    </source>
</evidence>
<name>A0A5C8EC29_9SPIR</name>
<dbReference type="Proteomes" id="UP000324707">
    <property type="component" value="Unassembled WGS sequence"/>
</dbReference>
<comment type="caution">
    <text evidence="1">The sequence shown here is derived from an EMBL/GenBank/DDBJ whole genome shotgun (WGS) entry which is preliminary data.</text>
</comment>
<dbReference type="EMBL" id="SAXX01000005">
    <property type="protein sequence ID" value="TXJ34212.1"/>
    <property type="molecule type" value="Genomic_DNA"/>
</dbReference>
<reference evidence="1 2" key="1">
    <citation type="journal article" date="1992" name="Lakartidningen">
        <title>[Penicillin V and not amoxicillin is the first choice preparation in acute otitis].</title>
        <authorList>
            <person name="Kamme C."/>
            <person name="Lundgren K."/>
            <person name="Prellner K."/>
        </authorList>
    </citation>
    <scope>NUCLEOTIDE SEQUENCE [LARGE SCALE GENOMIC DNA]</scope>
    <source>
        <strain evidence="1 2">PC5538III-lc</strain>
    </source>
</reference>
<organism evidence="1 2">
    <name type="scientific">Brachyspira aalborgi</name>
    <dbReference type="NCBI Taxonomy" id="29522"/>
    <lineage>
        <taxon>Bacteria</taxon>
        <taxon>Pseudomonadati</taxon>
        <taxon>Spirochaetota</taxon>
        <taxon>Spirochaetia</taxon>
        <taxon>Brachyspirales</taxon>
        <taxon>Brachyspiraceae</taxon>
        <taxon>Brachyspira</taxon>
    </lineage>
</organism>
<dbReference type="RefSeq" id="WP_147735962.1">
    <property type="nucleotide sequence ID" value="NZ_SAXX01000005.1"/>
</dbReference>
<evidence type="ECO:0000313" key="2">
    <source>
        <dbReference type="Proteomes" id="UP000324707"/>
    </source>
</evidence>
<dbReference type="AlphaFoldDB" id="A0A5C8EC29"/>